<gene>
    <name evidence="2" type="ORF">KC01_LOCUS24607</name>
</gene>
<evidence type="ECO:0000313" key="2">
    <source>
        <dbReference type="EMBL" id="CAL1595879.1"/>
    </source>
</evidence>
<proteinExistence type="predicted"/>
<reference evidence="2 3" key="1">
    <citation type="submission" date="2024-04" db="EMBL/GenBank/DDBJ databases">
        <authorList>
            <person name="Waldvogel A.-M."/>
            <person name="Schoenle A."/>
        </authorList>
    </citation>
    <scope>NUCLEOTIDE SEQUENCE [LARGE SCALE GENOMIC DNA]</scope>
</reference>
<accession>A0AAV2L620</accession>
<feature type="transmembrane region" description="Helical" evidence="1">
    <location>
        <begin position="109"/>
        <end position="130"/>
    </location>
</feature>
<evidence type="ECO:0000313" key="3">
    <source>
        <dbReference type="Proteomes" id="UP001497482"/>
    </source>
</evidence>
<keyword evidence="1" id="KW-1133">Transmembrane helix</keyword>
<dbReference type="Proteomes" id="UP001497482">
    <property type="component" value="Chromosome 20"/>
</dbReference>
<evidence type="ECO:0000256" key="1">
    <source>
        <dbReference type="SAM" id="Phobius"/>
    </source>
</evidence>
<keyword evidence="3" id="KW-1185">Reference proteome</keyword>
<organism evidence="2 3">
    <name type="scientific">Knipowitschia caucasica</name>
    <name type="common">Caucasian dwarf goby</name>
    <name type="synonym">Pomatoschistus caucasicus</name>
    <dbReference type="NCBI Taxonomy" id="637954"/>
    <lineage>
        <taxon>Eukaryota</taxon>
        <taxon>Metazoa</taxon>
        <taxon>Chordata</taxon>
        <taxon>Craniata</taxon>
        <taxon>Vertebrata</taxon>
        <taxon>Euteleostomi</taxon>
        <taxon>Actinopterygii</taxon>
        <taxon>Neopterygii</taxon>
        <taxon>Teleostei</taxon>
        <taxon>Neoteleostei</taxon>
        <taxon>Acanthomorphata</taxon>
        <taxon>Gobiaria</taxon>
        <taxon>Gobiiformes</taxon>
        <taxon>Gobioidei</taxon>
        <taxon>Gobiidae</taxon>
        <taxon>Gobiinae</taxon>
        <taxon>Knipowitschia</taxon>
    </lineage>
</organism>
<sequence>MWGWVVGFVVGGCWVCSFGGGWLSCGCGGGLGVMGKVEYWGGGGGGVLVFGKGWYGLVGGCWLGGVGICLVLVKWLGVFGGGGVVRRVGDLGCGGGWWWVEGGGGGIDVLGLVFLGVGVWVVGWGFLVVVGGLGERVFFIKIVCFVCWGVVGWWGVGCGCELGGGGCVVGFVGGGSVLCGEG</sequence>
<keyword evidence="1" id="KW-0812">Transmembrane</keyword>
<protein>
    <submittedName>
        <fullName evidence="2">Uncharacterized protein</fullName>
    </submittedName>
</protein>
<dbReference type="EMBL" id="OZ035842">
    <property type="protein sequence ID" value="CAL1595879.1"/>
    <property type="molecule type" value="Genomic_DNA"/>
</dbReference>
<dbReference type="AlphaFoldDB" id="A0AAV2L620"/>
<feature type="transmembrane region" description="Helical" evidence="1">
    <location>
        <begin position="6"/>
        <end position="33"/>
    </location>
</feature>
<keyword evidence="1" id="KW-0472">Membrane</keyword>
<feature type="transmembrane region" description="Helical" evidence="1">
    <location>
        <begin position="137"/>
        <end position="156"/>
    </location>
</feature>
<name>A0AAV2L620_KNICA</name>
<feature type="transmembrane region" description="Helical" evidence="1">
    <location>
        <begin position="54"/>
        <end position="76"/>
    </location>
</feature>